<keyword evidence="3 4" id="KW-0862">Zinc</keyword>
<evidence type="ECO:0000256" key="4">
    <source>
        <dbReference type="PIRSR" id="PIRSR601765-1"/>
    </source>
</evidence>
<keyword evidence="2 4" id="KW-0479">Metal-binding</keyword>
<proteinExistence type="inferred from homology"/>
<dbReference type="SUPFAM" id="SSF53056">
    <property type="entry name" value="beta-carbonic anhydrase, cab"/>
    <property type="match status" value="1"/>
</dbReference>
<dbReference type="AlphaFoldDB" id="A0A4R0X3S6"/>
<dbReference type="Gene3D" id="3.40.1050.10">
    <property type="entry name" value="Carbonic anhydrase"/>
    <property type="match status" value="1"/>
</dbReference>
<feature type="binding site" evidence="4">
    <location>
        <position position="100"/>
    </location>
    <ligand>
        <name>Zn(2+)</name>
        <dbReference type="ChEBI" id="CHEBI:29105"/>
    </ligand>
</feature>
<feature type="binding site" evidence="4">
    <location>
        <position position="36"/>
    </location>
    <ligand>
        <name>Zn(2+)</name>
        <dbReference type="ChEBI" id="CHEBI:29105"/>
    </ligand>
</feature>
<dbReference type="PANTHER" id="PTHR43175:SF3">
    <property type="entry name" value="CARBON DISULFIDE HYDROLASE"/>
    <property type="match status" value="1"/>
</dbReference>
<reference evidence="5 6" key="1">
    <citation type="submission" date="2017-02" db="EMBL/GenBank/DDBJ databases">
        <title>Paraburkholderia sophoroidis sp. nov. and Paraburkholderia steynii sp. nov. rhizobial symbionts of the fynbos legume Hypocalyptus sophoroides.</title>
        <authorList>
            <person name="Steenkamp E.T."/>
            <person name="Beukes C.W."/>
            <person name="Van Zyl E."/>
            <person name="Avontuur J."/>
            <person name="Chan W.Y."/>
            <person name="Hassen A."/>
            <person name="Palmer M."/>
            <person name="Mthombeni L."/>
            <person name="Phalane F."/>
            <person name="Sereme K."/>
            <person name="Venter S.N."/>
        </authorList>
    </citation>
    <scope>NUCLEOTIDE SEQUENCE [LARGE SCALE GENOMIC DNA]</scope>
    <source>
        <strain evidence="5 6">HC1.1ba</strain>
    </source>
</reference>
<name>A0A4R0X3S6_9BURK</name>
<dbReference type="InterPro" id="IPR001765">
    <property type="entry name" value="Carbonic_anhydrase"/>
</dbReference>
<evidence type="ECO:0000256" key="3">
    <source>
        <dbReference type="ARBA" id="ARBA00022833"/>
    </source>
</evidence>
<dbReference type="Proteomes" id="UP000294200">
    <property type="component" value="Unassembled WGS sequence"/>
</dbReference>
<sequence length="188" mass="20056">MDFFETLSHRNAEFAETGFNADLKMLPSQRTMIIGCVDPRVDPMDVLKLAPGEAAIIRNVGGRVNPALLETMAILGTVSRAAGEAVGDGWKLIVLQHTDCGINGCYHHAPKLLSKYMGVADGQLDNLAITDPYKAVALDVASLKANPNLPGGFTVTGLVYDVATGHVETVVPPAPLRPEQDQRQARPG</sequence>
<dbReference type="SMART" id="SM00947">
    <property type="entry name" value="Pro_CA"/>
    <property type="match status" value="1"/>
</dbReference>
<organism evidence="5 6">
    <name type="scientific">Paraburkholderia steynii</name>
    <dbReference type="NCBI Taxonomy" id="1245441"/>
    <lineage>
        <taxon>Bacteria</taxon>
        <taxon>Pseudomonadati</taxon>
        <taxon>Pseudomonadota</taxon>
        <taxon>Betaproteobacteria</taxon>
        <taxon>Burkholderiales</taxon>
        <taxon>Burkholderiaceae</taxon>
        <taxon>Paraburkholderia</taxon>
    </lineage>
</organism>
<evidence type="ECO:0000313" key="6">
    <source>
        <dbReference type="Proteomes" id="UP000294200"/>
    </source>
</evidence>
<dbReference type="InterPro" id="IPR036874">
    <property type="entry name" value="Carbonic_anhydrase_sf"/>
</dbReference>
<accession>A0A4R0X3S6</accession>
<evidence type="ECO:0000313" key="5">
    <source>
        <dbReference type="EMBL" id="TCG04773.1"/>
    </source>
</evidence>
<keyword evidence="6" id="KW-1185">Reference proteome</keyword>
<feature type="binding site" evidence="4">
    <location>
        <position position="38"/>
    </location>
    <ligand>
        <name>Zn(2+)</name>
        <dbReference type="ChEBI" id="CHEBI:29105"/>
    </ligand>
</feature>
<comment type="caution">
    <text evidence="5">The sequence shown here is derived from an EMBL/GenBank/DDBJ whole genome shotgun (WGS) entry which is preliminary data.</text>
</comment>
<dbReference type="Pfam" id="PF00484">
    <property type="entry name" value="Pro_CA"/>
    <property type="match status" value="1"/>
</dbReference>
<evidence type="ECO:0000256" key="1">
    <source>
        <dbReference type="ARBA" id="ARBA00006217"/>
    </source>
</evidence>
<dbReference type="EMBL" id="MWML01000221">
    <property type="protein sequence ID" value="TCG04773.1"/>
    <property type="molecule type" value="Genomic_DNA"/>
</dbReference>
<dbReference type="GO" id="GO:0004089">
    <property type="term" value="F:carbonate dehydratase activity"/>
    <property type="evidence" value="ECO:0007669"/>
    <property type="project" value="InterPro"/>
</dbReference>
<protein>
    <submittedName>
        <fullName evidence="5">Carbonic anhydrase</fullName>
    </submittedName>
</protein>
<dbReference type="GO" id="GO:0008270">
    <property type="term" value="F:zinc ion binding"/>
    <property type="evidence" value="ECO:0007669"/>
    <property type="project" value="InterPro"/>
</dbReference>
<comment type="similarity">
    <text evidence="1">Belongs to the beta-class carbonic anhydrase family.</text>
</comment>
<comment type="cofactor">
    <cofactor evidence="4">
        <name>Zn(2+)</name>
        <dbReference type="ChEBI" id="CHEBI:29105"/>
    </cofactor>
    <text evidence="4">Binds 1 zinc ion per subunit.</text>
</comment>
<feature type="binding site" evidence="4">
    <location>
        <position position="97"/>
    </location>
    <ligand>
        <name>Zn(2+)</name>
        <dbReference type="ChEBI" id="CHEBI:29105"/>
    </ligand>
</feature>
<evidence type="ECO:0000256" key="2">
    <source>
        <dbReference type="ARBA" id="ARBA00022723"/>
    </source>
</evidence>
<dbReference type="PANTHER" id="PTHR43175">
    <property type="entry name" value="CARBONIC ANHYDRASE"/>
    <property type="match status" value="1"/>
</dbReference>
<gene>
    <name evidence="5" type="ORF">BZM27_38515</name>
</gene>